<dbReference type="EMBL" id="VSSQ01003840">
    <property type="protein sequence ID" value="MPM22588.1"/>
    <property type="molecule type" value="Genomic_DNA"/>
</dbReference>
<dbReference type="AlphaFoldDB" id="A0A644Y3M7"/>
<organism evidence="2">
    <name type="scientific">bioreactor metagenome</name>
    <dbReference type="NCBI Taxonomy" id="1076179"/>
    <lineage>
        <taxon>unclassified sequences</taxon>
        <taxon>metagenomes</taxon>
        <taxon>ecological metagenomes</taxon>
    </lineage>
</organism>
<evidence type="ECO:0000313" key="2">
    <source>
        <dbReference type="EMBL" id="MPM22588.1"/>
    </source>
</evidence>
<feature type="transmembrane region" description="Helical" evidence="1">
    <location>
        <begin position="21"/>
        <end position="44"/>
    </location>
</feature>
<keyword evidence="1" id="KW-1133">Transmembrane helix</keyword>
<evidence type="ECO:0000256" key="1">
    <source>
        <dbReference type="SAM" id="Phobius"/>
    </source>
</evidence>
<reference evidence="2" key="1">
    <citation type="submission" date="2019-08" db="EMBL/GenBank/DDBJ databases">
        <authorList>
            <person name="Kucharzyk K."/>
            <person name="Murdoch R.W."/>
            <person name="Higgins S."/>
            <person name="Loffler F."/>
        </authorList>
    </citation>
    <scope>NUCLEOTIDE SEQUENCE</scope>
</reference>
<proteinExistence type="predicted"/>
<sequence length="109" mass="12130">MRRALHKRDLLDFRVQQARRFAVGLAAQVVHCNVVGAGVGFVLASRHIGKRFQCADGALRRKADAGCVQERHGFQNRPFFLANLFPIDAHTVQSLSIFNRFDGIVGVTL</sequence>
<keyword evidence="1" id="KW-0472">Membrane</keyword>
<accession>A0A644Y3M7</accession>
<name>A0A644Y3M7_9ZZZZ</name>
<gene>
    <name evidence="2" type="ORF">SDC9_69045</name>
</gene>
<protein>
    <submittedName>
        <fullName evidence="2">Uncharacterized protein</fullName>
    </submittedName>
</protein>
<comment type="caution">
    <text evidence="2">The sequence shown here is derived from an EMBL/GenBank/DDBJ whole genome shotgun (WGS) entry which is preliminary data.</text>
</comment>
<keyword evidence="1" id="KW-0812">Transmembrane</keyword>